<dbReference type="CDD" id="cd06261">
    <property type="entry name" value="TM_PBP2"/>
    <property type="match status" value="1"/>
</dbReference>
<dbReference type="EMBL" id="LR778301">
    <property type="protein sequence ID" value="CAB1367335.1"/>
    <property type="molecule type" value="Genomic_DNA"/>
</dbReference>
<evidence type="ECO:0000256" key="1">
    <source>
        <dbReference type="ARBA" id="ARBA00004651"/>
    </source>
</evidence>
<sequence>MKALTMAHGRARFWLWGAALAVYGFLYLPLAVVVLFSFNDSQLNAQWVGFTTRWYSKLLGDGEMLRAAANSLTIALLSSTIATVLGAMAGLAMHRYRFRFLPFLVLTPVAMPEILLGVSLLLFFRQVLDLTLGFLSILVAHITFSIGFVAVIVRARLAGMDESIFEAARDLGASPWATFRRITLPLILPALVAGFLMSFTLSIDDFVITFFVAGVGVSTLPLQIYSMIKVAVTPEVNAVSTLLMALTLSLIFLASRFAPDVLKGKE</sequence>
<keyword evidence="4" id="KW-1003">Cell membrane</keyword>
<dbReference type="InterPro" id="IPR035906">
    <property type="entry name" value="MetI-like_sf"/>
</dbReference>
<evidence type="ECO:0000256" key="6">
    <source>
        <dbReference type="ARBA" id="ARBA00022989"/>
    </source>
</evidence>
<evidence type="ECO:0000256" key="4">
    <source>
        <dbReference type="ARBA" id="ARBA00022475"/>
    </source>
</evidence>
<gene>
    <name evidence="10" type="primary">potC</name>
    <name evidence="10" type="ORF">DENOEST_0163</name>
</gene>
<name>A0A6S6XRI7_9PROT</name>
<dbReference type="GO" id="GO:0005886">
    <property type="term" value="C:plasma membrane"/>
    <property type="evidence" value="ECO:0007669"/>
    <property type="project" value="UniProtKB-SubCell"/>
</dbReference>
<proteinExistence type="inferred from homology"/>
<dbReference type="SUPFAM" id="SSF161098">
    <property type="entry name" value="MetI-like"/>
    <property type="match status" value="1"/>
</dbReference>
<feature type="transmembrane region" description="Helical" evidence="8">
    <location>
        <begin position="12"/>
        <end position="38"/>
    </location>
</feature>
<dbReference type="KEGG" id="doe:DENOEST_0163"/>
<feature type="transmembrane region" description="Helical" evidence="8">
    <location>
        <begin position="72"/>
        <end position="93"/>
    </location>
</feature>
<evidence type="ECO:0000313" key="11">
    <source>
        <dbReference type="Proteomes" id="UP000515733"/>
    </source>
</evidence>
<comment type="subcellular location">
    <subcellularLocation>
        <location evidence="1 8">Cell membrane</location>
        <topology evidence="1 8">Multi-pass membrane protein</topology>
    </subcellularLocation>
</comment>
<dbReference type="Gene3D" id="1.10.3720.10">
    <property type="entry name" value="MetI-like"/>
    <property type="match status" value="1"/>
</dbReference>
<dbReference type="GO" id="GO:0055085">
    <property type="term" value="P:transmembrane transport"/>
    <property type="evidence" value="ECO:0007669"/>
    <property type="project" value="InterPro"/>
</dbReference>
<keyword evidence="3 8" id="KW-0813">Transport</keyword>
<evidence type="ECO:0000256" key="8">
    <source>
        <dbReference type="RuleBase" id="RU363032"/>
    </source>
</evidence>
<dbReference type="Proteomes" id="UP000515733">
    <property type="component" value="Chromosome"/>
</dbReference>
<evidence type="ECO:0000259" key="9">
    <source>
        <dbReference type="PROSITE" id="PS50928"/>
    </source>
</evidence>
<dbReference type="InterPro" id="IPR000515">
    <property type="entry name" value="MetI-like"/>
</dbReference>
<feature type="transmembrane region" description="Helical" evidence="8">
    <location>
        <begin position="236"/>
        <end position="258"/>
    </location>
</feature>
<protein>
    <submittedName>
        <fullName evidence="10">Polyamine transporter subunit membrane component of ABC superfamily</fullName>
    </submittedName>
</protein>
<dbReference type="Pfam" id="PF00528">
    <property type="entry name" value="BPD_transp_1"/>
    <property type="match status" value="1"/>
</dbReference>
<keyword evidence="11" id="KW-1185">Reference proteome</keyword>
<evidence type="ECO:0000313" key="10">
    <source>
        <dbReference type="EMBL" id="CAB1367335.1"/>
    </source>
</evidence>
<evidence type="ECO:0000256" key="5">
    <source>
        <dbReference type="ARBA" id="ARBA00022692"/>
    </source>
</evidence>
<feature type="domain" description="ABC transmembrane type-1" evidence="9">
    <location>
        <begin position="68"/>
        <end position="254"/>
    </location>
</feature>
<evidence type="ECO:0000256" key="2">
    <source>
        <dbReference type="ARBA" id="ARBA00007069"/>
    </source>
</evidence>
<accession>A0A6S6XRI7</accession>
<keyword evidence="7 8" id="KW-0472">Membrane</keyword>
<feature type="transmembrane region" description="Helical" evidence="8">
    <location>
        <begin position="130"/>
        <end position="153"/>
    </location>
</feature>
<dbReference type="AlphaFoldDB" id="A0A6S6XRI7"/>
<keyword evidence="6 8" id="KW-1133">Transmembrane helix</keyword>
<dbReference type="PANTHER" id="PTHR43848:SF2">
    <property type="entry name" value="PUTRESCINE TRANSPORT SYSTEM PERMEASE PROTEIN POTI"/>
    <property type="match status" value="1"/>
</dbReference>
<feature type="transmembrane region" description="Helical" evidence="8">
    <location>
        <begin position="206"/>
        <end position="224"/>
    </location>
</feature>
<evidence type="ECO:0000256" key="3">
    <source>
        <dbReference type="ARBA" id="ARBA00022448"/>
    </source>
</evidence>
<comment type="similarity">
    <text evidence="2">Belongs to the binding-protein-dependent transport system permease family. CysTW subfamily.</text>
</comment>
<reference evidence="10 11" key="1">
    <citation type="submission" date="2020-03" db="EMBL/GenBank/DDBJ databases">
        <authorList>
            <consortium name="Genoscope - CEA"/>
            <person name="William W."/>
        </authorList>
    </citation>
    <scope>NUCLEOTIDE SEQUENCE [LARGE SCALE GENOMIC DNA]</scope>
    <source>
        <strain evidence="11">DSM 16959</strain>
    </source>
</reference>
<dbReference type="PROSITE" id="PS50928">
    <property type="entry name" value="ABC_TM1"/>
    <property type="match status" value="1"/>
</dbReference>
<feature type="transmembrane region" description="Helical" evidence="8">
    <location>
        <begin position="182"/>
        <end position="200"/>
    </location>
</feature>
<dbReference type="InterPro" id="IPR051789">
    <property type="entry name" value="Bact_Polyamine_Transport"/>
</dbReference>
<dbReference type="PANTHER" id="PTHR43848">
    <property type="entry name" value="PUTRESCINE TRANSPORT SYSTEM PERMEASE PROTEIN POTI"/>
    <property type="match status" value="1"/>
</dbReference>
<keyword evidence="5 8" id="KW-0812">Transmembrane</keyword>
<organism evidence="10 11">
    <name type="scientific">Denitratisoma oestradiolicum</name>
    <dbReference type="NCBI Taxonomy" id="311182"/>
    <lineage>
        <taxon>Bacteria</taxon>
        <taxon>Pseudomonadati</taxon>
        <taxon>Pseudomonadota</taxon>
        <taxon>Betaproteobacteria</taxon>
        <taxon>Nitrosomonadales</taxon>
        <taxon>Sterolibacteriaceae</taxon>
        <taxon>Denitratisoma</taxon>
    </lineage>
</organism>
<feature type="transmembrane region" description="Helical" evidence="8">
    <location>
        <begin position="100"/>
        <end position="124"/>
    </location>
</feature>
<evidence type="ECO:0000256" key="7">
    <source>
        <dbReference type="ARBA" id="ARBA00023136"/>
    </source>
</evidence>